<accession>A0A0F9VWE9</accession>
<name>A0A0F9VWE9_9ZZZZ</name>
<reference evidence="2" key="1">
    <citation type="journal article" date="2015" name="Nature">
        <title>Complex archaea that bridge the gap between prokaryotes and eukaryotes.</title>
        <authorList>
            <person name="Spang A."/>
            <person name="Saw J.H."/>
            <person name="Jorgensen S.L."/>
            <person name="Zaremba-Niedzwiedzka K."/>
            <person name="Martijn J."/>
            <person name="Lind A.E."/>
            <person name="van Eijk R."/>
            <person name="Schleper C."/>
            <person name="Guy L."/>
            <person name="Ettema T.J."/>
        </authorList>
    </citation>
    <scope>NUCLEOTIDE SEQUENCE</scope>
</reference>
<protein>
    <recommendedName>
        <fullName evidence="1">YopX protein domain-containing protein</fullName>
    </recommendedName>
</protein>
<dbReference type="Gene3D" id="2.30.30.290">
    <property type="entry name" value="YopX-like domains"/>
    <property type="match status" value="1"/>
</dbReference>
<proteinExistence type="predicted"/>
<sequence>MRKIKFRGQRKDNGEWVYGYFMQHPFSDDPNLDKSVIVQDQRPYEVDPDTVGQLTGLCDKDGKDLDWWEGDVFDDAGTLKVIIKDKGCFWFENVKSKRRFLCYRIAESSDDWAHHIKKVGNIHKLLEQST</sequence>
<dbReference type="SUPFAM" id="SSF159006">
    <property type="entry name" value="YopX-like"/>
    <property type="match status" value="1"/>
</dbReference>
<feature type="domain" description="YopX protein" evidence="1">
    <location>
        <begin position="5"/>
        <end position="123"/>
    </location>
</feature>
<dbReference type="InterPro" id="IPR019096">
    <property type="entry name" value="YopX_protein"/>
</dbReference>
<evidence type="ECO:0000259" key="1">
    <source>
        <dbReference type="Pfam" id="PF09643"/>
    </source>
</evidence>
<comment type="caution">
    <text evidence="2">The sequence shown here is derived from an EMBL/GenBank/DDBJ whole genome shotgun (WGS) entry which is preliminary data.</text>
</comment>
<gene>
    <name evidence="2" type="ORF">LCGC14_0434030</name>
</gene>
<dbReference type="AlphaFoldDB" id="A0A0F9VWE9"/>
<dbReference type="Pfam" id="PF09643">
    <property type="entry name" value="YopX"/>
    <property type="match status" value="1"/>
</dbReference>
<dbReference type="InterPro" id="IPR023385">
    <property type="entry name" value="YopX-like_C"/>
</dbReference>
<evidence type="ECO:0000313" key="2">
    <source>
        <dbReference type="EMBL" id="KKN70078.1"/>
    </source>
</evidence>
<dbReference type="EMBL" id="LAZR01000411">
    <property type="protein sequence ID" value="KKN70078.1"/>
    <property type="molecule type" value="Genomic_DNA"/>
</dbReference>
<organism evidence="2">
    <name type="scientific">marine sediment metagenome</name>
    <dbReference type="NCBI Taxonomy" id="412755"/>
    <lineage>
        <taxon>unclassified sequences</taxon>
        <taxon>metagenomes</taxon>
        <taxon>ecological metagenomes</taxon>
    </lineage>
</organism>